<evidence type="ECO:0000256" key="4">
    <source>
        <dbReference type="SAM" id="Phobius"/>
    </source>
</evidence>
<dbReference type="Gene3D" id="3.90.550.10">
    <property type="entry name" value="Spore Coat Polysaccharide Biosynthesis Protein SpsA, Chain A"/>
    <property type="match status" value="1"/>
</dbReference>
<organism evidence="6 7">
    <name type="scientific">Flavobacterium quisquiliarum</name>
    <dbReference type="NCBI Taxonomy" id="1834436"/>
    <lineage>
        <taxon>Bacteria</taxon>
        <taxon>Pseudomonadati</taxon>
        <taxon>Bacteroidota</taxon>
        <taxon>Flavobacteriia</taxon>
        <taxon>Flavobacteriales</taxon>
        <taxon>Flavobacteriaceae</taxon>
        <taxon>Flavobacterium</taxon>
    </lineage>
</organism>
<evidence type="ECO:0000313" key="6">
    <source>
        <dbReference type="EMBL" id="MFC4393739.1"/>
    </source>
</evidence>
<name>A0ABV8WCP7_9FLAO</name>
<feature type="transmembrane region" description="Helical" evidence="4">
    <location>
        <begin position="246"/>
        <end position="268"/>
    </location>
</feature>
<dbReference type="EC" id="2.4.-.-" evidence="6"/>
<gene>
    <name evidence="6" type="ORF">ACFOY0_22285</name>
</gene>
<keyword evidence="4" id="KW-1133">Transmembrane helix</keyword>
<dbReference type="InterPro" id="IPR029044">
    <property type="entry name" value="Nucleotide-diphossugar_trans"/>
</dbReference>
<evidence type="ECO:0000259" key="5">
    <source>
        <dbReference type="Pfam" id="PF00535"/>
    </source>
</evidence>
<keyword evidence="2 6" id="KW-0328">Glycosyltransferase</keyword>
<evidence type="ECO:0000256" key="3">
    <source>
        <dbReference type="ARBA" id="ARBA00022679"/>
    </source>
</evidence>
<keyword evidence="3 6" id="KW-0808">Transferase</keyword>
<keyword evidence="4" id="KW-0472">Membrane</keyword>
<comment type="similarity">
    <text evidence="1">Belongs to the glycosyltransferase 2 family.</text>
</comment>
<dbReference type="GO" id="GO:0016757">
    <property type="term" value="F:glycosyltransferase activity"/>
    <property type="evidence" value="ECO:0007669"/>
    <property type="project" value="UniProtKB-KW"/>
</dbReference>
<accession>A0ABV8WCP7</accession>
<dbReference type="Pfam" id="PF00535">
    <property type="entry name" value="Glycos_transf_2"/>
    <property type="match status" value="1"/>
</dbReference>
<dbReference type="SUPFAM" id="SSF53448">
    <property type="entry name" value="Nucleotide-diphospho-sugar transferases"/>
    <property type="match status" value="1"/>
</dbReference>
<comment type="caution">
    <text evidence="6">The sequence shown here is derived from an EMBL/GenBank/DDBJ whole genome shotgun (WGS) entry which is preliminary data.</text>
</comment>
<reference evidence="7" key="1">
    <citation type="journal article" date="2019" name="Int. J. Syst. Evol. Microbiol.">
        <title>The Global Catalogue of Microorganisms (GCM) 10K type strain sequencing project: providing services to taxonomists for standard genome sequencing and annotation.</title>
        <authorList>
            <consortium name="The Broad Institute Genomics Platform"/>
            <consortium name="The Broad Institute Genome Sequencing Center for Infectious Disease"/>
            <person name="Wu L."/>
            <person name="Ma J."/>
        </authorList>
    </citation>
    <scope>NUCLEOTIDE SEQUENCE [LARGE SCALE GENOMIC DNA]</scope>
    <source>
        <strain evidence="7">CGMCC 1.15345</strain>
    </source>
</reference>
<dbReference type="PANTHER" id="PTHR43685:SF5">
    <property type="entry name" value="GLYCOSYLTRANSFERASE EPSE-RELATED"/>
    <property type="match status" value="1"/>
</dbReference>
<feature type="domain" description="Glycosyltransferase 2-like" evidence="5">
    <location>
        <begin position="7"/>
        <end position="167"/>
    </location>
</feature>
<dbReference type="InterPro" id="IPR001173">
    <property type="entry name" value="Glyco_trans_2-like"/>
</dbReference>
<evidence type="ECO:0000256" key="1">
    <source>
        <dbReference type="ARBA" id="ARBA00006739"/>
    </source>
</evidence>
<dbReference type="InterPro" id="IPR050834">
    <property type="entry name" value="Glycosyltransf_2"/>
</dbReference>
<dbReference type="Proteomes" id="UP001595719">
    <property type="component" value="Unassembled WGS sequence"/>
</dbReference>
<evidence type="ECO:0000256" key="2">
    <source>
        <dbReference type="ARBA" id="ARBA00022676"/>
    </source>
</evidence>
<keyword evidence="7" id="KW-1185">Reference proteome</keyword>
<proteinExistence type="inferred from homology"/>
<dbReference type="PANTHER" id="PTHR43685">
    <property type="entry name" value="GLYCOSYLTRANSFERASE"/>
    <property type="match status" value="1"/>
</dbReference>
<evidence type="ECO:0000313" key="7">
    <source>
        <dbReference type="Proteomes" id="UP001595719"/>
    </source>
</evidence>
<protein>
    <submittedName>
        <fullName evidence="6">Glycosyltransferase</fullName>
        <ecNumber evidence="6">2.4.-.-</ecNumber>
    </submittedName>
</protein>
<sequence>MIFEKITVVMSVYKNDNPDHFSVAVSSLLNQTYLPEEVIIVVDGQVSSDINSQLDFYSQNDIIKIIRLNENKGLANALNVGIRSANFPLIARMDSDDICFNDRFEKQIKAMYEYDLDIIGGQIIEFGKDVNDIISKRIVPCEHLEMIKLLKFRSPFSHPTILFKKKVFDVLEGYDASIFPEDYDFFVRAYLNKFKFGNVPDEILWFRLGENRSETIKRRWGITYAKNEFSLYKKFLKMNFFNYYDFFKVVFLKIPIRLLPFFMFKFVYYKMAR</sequence>
<dbReference type="RefSeq" id="WP_179002251.1">
    <property type="nucleotide sequence ID" value="NZ_JBHSCO010000007.1"/>
</dbReference>
<keyword evidence="4" id="KW-0812">Transmembrane</keyword>
<dbReference type="EMBL" id="JBHSCO010000007">
    <property type="protein sequence ID" value="MFC4393739.1"/>
    <property type="molecule type" value="Genomic_DNA"/>
</dbReference>